<keyword evidence="6" id="KW-1185">Reference proteome</keyword>
<dbReference type="InterPro" id="IPR015421">
    <property type="entry name" value="PyrdxlP-dep_Trfase_major"/>
</dbReference>
<dbReference type="InterPro" id="IPR015424">
    <property type="entry name" value="PyrdxlP-dep_Trfase"/>
</dbReference>
<dbReference type="PANTHER" id="PTHR30244:SF41">
    <property type="entry name" value="UDP-4-AMINO-4-DEOXY-L-ARABINOSE--OXOGLUTARATE AMINOTRANSFERASE"/>
    <property type="match status" value="1"/>
</dbReference>
<evidence type="ECO:0000256" key="2">
    <source>
        <dbReference type="PIRSR" id="PIRSR000390-1"/>
    </source>
</evidence>
<accession>A0A411PI77</accession>
<dbReference type="PIRSF" id="PIRSF000390">
    <property type="entry name" value="PLP_StrS"/>
    <property type="match status" value="1"/>
</dbReference>
<evidence type="ECO:0000256" key="4">
    <source>
        <dbReference type="RuleBase" id="RU004508"/>
    </source>
</evidence>
<reference evidence="5 6" key="1">
    <citation type="submission" date="2019-02" db="EMBL/GenBank/DDBJ databases">
        <title>Shewanella sp. D4-2 isolated from Dokdo Island.</title>
        <authorList>
            <person name="Baek K."/>
        </authorList>
    </citation>
    <scope>NUCLEOTIDE SEQUENCE [LARGE SCALE GENOMIC DNA]</scope>
    <source>
        <strain evidence="5 6">D4-2</strain>
    </source>
</reference>
<evidence type="ECO:0000313" key="5">
    <source>
        <dbReference type="EMBL" id="QBF83092.1"/>
    </source>
</evidence>
<keyword evidence="5" id="KW-0032">Aminotransferase</keyword>
<sequence>MSQAFLPLCRPAIDDNDIQAVTDVLRSGWITTGPKSAELENQVQQYTQTSHVVSLSSASAGMHLVLLALGVGPGDEVITPSLTWVSTVNLITLLGAKPVFVDVDQDTLMTTAELIEPLITDKTKAIVPVHYSGASLDLDALYALGDKHGIAIVEDAAHALGTEYQGRPIGKTGTCLFSLHAIKNVTTAEGGILTTHDAKLAERVRRLKFHGLGVDAFDRETQGRAPQAEVIEPGFKYNMPDICAVLALGQLERIEQITAKRTELVTYYRQQLAQLDGFTPLAIPEYDHKHCWHLMIVRVDPSQTGINRDDLIAALKVRGIGAGIHFKAIHTQKYYRENYASLFGEINPNLSNTERNSQQICSLPLFPSMELTDIDRVIAAIKDIVGQ</sequence>
<feature type="modified residue" description="N6-(pyridoxal phosphate)lysine" evidence="3">
    <location>
        <position position="183"/>
    </location>
</feature>
<evidence type="ECO:0000313" key="6">
    <source>
        <dbReference type="Proteomes" id="UP000291106"/>
    </source>
</evidence>
<feature type="active site" description="Proton acceptor" evidence="2">
    <location>
        <position position="183"/>
    </location>
</feature>
<dbReference type="GO" id="GO:0099620">
    <property type="term" value="F:UDP-4-amino-4-deoxy-L-arabinose aminotransferase"/>
    <property type="evidence" value="ECO:0007669"/>
    <property type="project" value="UniProtKB-EC"/>
</dbReference>
<dbReference type="EC" id="2.6.1.87" evidence="5"/>
<name>A0A411PI77_9GAMM</name>
<dbReference type="Proteomes" id="UP000291106">
    <property type="component" value="Chromosome"/>
</dbReference>
<dbReference type="GO" id="GO:0000271">
    <property type="term" value="P:polysaccharide biosynthetic process"/>
    <property type="evidence" value="ECO:0007669"/>
    <property type="project" value="TreeGrafter"/>
</dbReference>
<dbReference type="Gene3D" id="3.90.1150.10">
    <property type="entry name" value="Aspartate Aminotransferase, domain 1"/>
    <property type="match status" value="1"/>
</dbReference>
<keyword evidence="5" id="KW-0808">Transferase</keyword>
<dbReference type="GO" id="GO:0030170">
    <property type="term" value="F:pyridoxal phosphate binding"/>
    <property type="evidence" value="ECO:0007669"/>
    <property type="project" value="TreeGrafter"/>
</dbReference>
<dbReference type="KEGG" id="smai:EXU30_10575"/>
<dbReference type="PANTHER" id="PTHR30244">
    <property type="entry name" value="TRANSAMINASE"/>
    <property type="match status" value="1"/>
</dbReference>
<keyword evidence="1 3" id="KW-0663">Pyridoxal phosphate</keyword>
<dbReference type="CDD" id="cd00616">
    <property type="entry name" value="AHBA_syn"/>
    <property type="match status" value="1"/>
</dbReference>
<dbReference type="AlphaFoldDB" id="A0A411PI77"/>
<evidence type="ECO:0000256" key="1">
    <source>
        <dbReference type="ARBA" id="ARBA00022898"/>
    </source>
</evidence>
<evidence type="ECO:0000256" key="3">
    <source>
        <dbReference type="PIRSR" id="PIRSR000390-2"/>
    </source>
</evidence>
<dbReference type="InterPro" id="IPR000653">
    <property type="entry name" value="DegT/StrS_aminotransferase"/>
</dbReference>
<dbReference type="EMBL" id="CP036200">
    <property type="protein sequence ID" value="QBF83092.1"/>
    <property type="molecule type" value="Genomic_DNA"/>
</dbReference>
<comment type="similarity">
    <text evidence="4">Belongs to the DegT/DnrJ/EryC1 family.</text>
</comment>
<gene>
    <name evidence="5" type="ORF">EXU30_10575</name>
</gene>
<dbReference type="NCBIfam" id="NF008658">
    <property type="entry name" value="PRK11658.1"/>
    <property type="match status" value="1"/>
</dbReference>
<organism evidence="5 6">
    <name type="scientific">Shewanella maritima</name>
    <dbReference type="NCBI Taxonomy" id="2520507"/>
    <lineage>
        <taxon>Bacteria</taxon>
        <taxon>Pseudomonadati</taxon>
        <taxon>Pseudomonadota</taxon>
        <taxon>Gammaproteobacteria</taxon>
        <taxon>Alteromonadales</taxon>
        <taxon>Shewanellaceae</taxon>
        <taxon>Shewanella</taxon>
    </lineage>
</organism>
<protein>
    <submittedName>
        <fullName evidence="5">UDP-4-amino-4-deoxy-L-arabinose aminotransferase</fullName>
        <ecNumber evidence="5">2.6.1.87</ecNumber>
    </submittedName>
</protein>
<dbReference type="RefSeq" id="WP_130599870.1">
    <property type="nucleotide sequence ID" value="NZ_CP036200.1"/>
</dbReference>
<proteinExistence type="inferred from homology"/>
<dbReference type="Pfam" id="PF01041">
    <property type="entry name" value="DegT_DnrJ_EryC1"/>
    <property type="match status" value="1"/>
</dbReference>
<dbReference type="Gene3D" id="3.40.640.10">
    <property type="entry name" value="Type I PLP-dependent aspartate aminotransferase-like (Major domain)"/>
    <property type="match status" value="1"/>
</dbReference>
<dbReference type="SUPFAM" id="SSF53383">
    <property type="entry name" value="PLP-dependent transferases"/>
    <property type="match status" value="1"/>
</dbReference>
<dbReference type="InterPro" id="IPR015422">
    <property type="entry name" value="PyrdxlP-dep_Trfase_small"/>
</dbReference>
<dbReference type="OrthoDB" id="9804264at2"/>